<dbReference type="AlphaFoldDB" id="A0AA38I6F0"/>
<sequence>MLGPTMLDPTYEEKHMSSVLGMIWNRDDDTLHLCLENLIQVDTSCTVKKLILSITNNIFNPLGFVSPTFTTENVTSEKLDDTIELDYTSSRRLKRILFTRVERFEMSFITEYP</sequence>
<dbReference type="Proteomes" id="UP001168821">
    <property type="component" value="Unassembled WGS sequence"/>
</dbReference>
<organism evidence="1 2">
    <name type="scientific">Zophobas morio</name>
    <dbReference type="NCBI Taxonomy" id="2755281"/>
    <lineage>
        <taxon>Eukaryota</taxon>
        <taxon>Metazoa</taxon>
        <taxon>Ecdysozoa</taxon>
        <taxon>Arthropoda</taxon>
        <taxon>Hexapoda</taxon>
        <taxon>Insecta</taxon>
        <taxon>Pterygota</taxon>
        <taxon>Neoptera</taxon>
        <taxon>Endopterygota</taxon>
        <taxon>Coleoptera</taxon>
        <taxon>Polyphaga</taxon>
        <taxon>Cucujiformia</taxon>
        <taxon>Tenebrionidae</taxon>
        <taxon>Zophobas</taxon>
    </lineage>
</organism>
<evidence type="ECO:0000313" key="1">
    <source>
        <dbReference type="EMBL" id="KAJ3649744.1"/>
    </source>
</evidence>
<protein>
    <submittedName>
        <fullName evidence="1">Uncharacterized protein</fullName>
    </submittedName>
</protein>
<dbReference type="EMBL" id="JALNTZ010000006">
    <property type="protein sequence ID" value="KAJ3649744.1"/>
    <property type="molecule type" value="Genomic_DNA"/>
</dbReference>
<proteinExistence type="predicted"/>
<comment type="caution">
    <text evidence="1">The sequence shown here is derived from an EMBL/GenBank/DDBJ whole genome shotgun (WGS) entry which is preliminary data.</text>
</comment>
<accession>A0AA38I6F0</accession>
<name>A0AA38I6F0_9CUCU</name>
<gene>
    <name evidence="1" type="ORF">Zmor_021468</name>
</gene>
<evidence type="ECO:0000313" key="2">
    <source>
        <dbReference type="Proteomes" id="UP001168821"/>
    </source>
</evidence>
<keyword evidence="2" id="KW-1185">Reference proteome</keyword>
<reference evidence="1" key="1">
    <citation type="journal article" date="2023" name="G3 (Bethesda)">
        <title>Whole genome assemblies of Zophobas morio and Tenebrio molitor.</title>
        <authorList>
            <person name="Kaur S."/>
            <person name="Stinson S.A."/>
            <person name="diCenzo G.C."/>
        </authorList>
    </citation>
    <scope>NUCLEOTIDE SEQUENCE</scope>
    <source>
        <strain evidence="1">QUZm001</strain>
    </source>
</reference>